<evidence type="ECO:0000313" key="2">
    <source>
        <dbReference type="EMBL" id="HHZ04996.1"/>
    </source>
</evidence>
<name>A0A7V7BYV1_9BACT</name>
<dbReference type="EMBL" id="DURU01000142">
    <property type="protein sequence ID" value="HHZ04996.1"/>
    <property type="molecule type" value="Genomic_DNA"/>
</dbReference>
<feature type="non-terminal residue" evidence="2">
    <location>
        <position position="1"/>
    </location>
</feature>
<dbReference type="RefSeq" id="WP_273003373.1">
    <property type="nucleotide sequence ID" value="NZ_DURU01000142.1"/>
</dbReference>
<gene>
    <name evidence="2" type="ORF">GX397_08110</name>
</gene>
<dbReference type="PANTHER" id="PTHR46928:SF1">
    <property type="entry name" value="MESENCHYME-SPECIFIC CELL SURFACE GLYCOPROTEIN"/>
    <property type="match status" value="1"/>
</dbReference>
<dbReference type="AlphaFoldDB" id="A0A7V7BYV1"/>
<accession>A0A7V7BYV1</accession>
<evidence type="ECO:0000259" key="1">
    <source>
        <dbReference type="Pfam" id="PF13449"/>
    </source>
</evidence>
<reference evidence="2 3" key="1">
    <citation type="journal article" date="2020" name="Biotechnol. Biofuels">
        <title>New insights from the biogas microbiome by comprehensive genome-resolved metagenomics of nearly 1600 species originating from multiple anaerobic digesters.</title>
        <authorList>
            <person name="Campanaro S."/>
            <person name="Treu L."/>
            <person name="Rodriguez-R L.M."/>
            <person name="Kovalovszki A."/>
            <person name="Ziels R.M."/>
            <person name="Maus I."/>
            <person name="Zhu X."/>
            <person name="Kougias P.G."/>
            <person name="Basile A."/>
            <person name="Luo G."/>
            <person name="Schluter A."/>
            <person name="Konstantinidis K.T."/>
            <person name="Angelidaki I."/>
        </authorList>
    </citation>
    <scope>NUCLEOTIDE SEQUENCE [LARGE SCALE GENOMIC DNA]</scope>
    <source>
        <strain evidence="2">AS25fmACSIPFO_94</strain>
    </source>
</reference>
<protein>
    <submittedName>
        <fullName evidence="2">Esterase-like activity of phytase family protein</fullName>
    </submittedName>
</protein>
<dbReference type="InterPro" id="IPR027372">
    <property type="entry name" value="Phytase-like_dom"/>
</dbReference>
<feature type="domain" description="Phytase-like" evidence="1">
    <location>
        <begin position="423"/>
        <end position="519"/>
    </location>
</feature>
<dbReference type="Proteomes" id="UP000525027">
    <property type="component" value="Unassembled WGS sequence"/>
</dbReference>
<proteinExistence type="predicted"/>
<dbReference type="InterPro" id="IPR011048">
    <property type="entry name" value="Haem_d1_sf"/>
</dbReference>
<feature type="non-terminal residue" evidence="2">
    <location>
        <position position="520"/>
    </location>
</feature>
<dbReference type="InterPro" id="IPR015943">
    <property type="entry name" value="WD40/YVTN_repeat-like_dom_sf"/>
</dbReference>
<comment type="caution">
    <text evidence="2">The sequence shown here is derived from an EMBL/GenBank/DDBJ whole genome shotgun (WGS) entry which is preliminary data.</text>
</comment>
<organism evidence="2 3">
    <name type="scientific">Acetomicrobium hydrogeniformans</name>
    <dbReference type="NCBI Taxonomy" id="649746"/>
    <lineage>
        <taxon>Bacteria</taxon>
        <taxon>Thermotogati</taxon>
        <taxon>Synergistota</taxon>
        <taxon>Synergistia</taxon>
        <taxon>Synergistales</taxon>
        <taxon>Acetomicrobiaceae</taxon>
        <taxon>Acetomicrobium</taxon>
    </lineage>
</organism>
<sequence>NGAFQRIAAFPIILNHPDAEEAAAEIVDATEDGNILIYTNSKSNTIGFIDIADPSSPKPAGNIKIEGEPTSLAVCGPYALVAVNTSESYKNPSGLLAVVDIAGKRVIKTIDMQGQPDSVAISPDRKFAAVVIENERDEELNDGKIPQMPPGFLMVLNIDGEPANWKAVKVDLTGLPDIVPDDPEPEFVDINRNNIAAISLQENNHIVLVDLNKKEITKHFSAGKVDLDHIDVKKNGIIEANGTLNGLLREPDGVAWTSKDMIVAANEGDYNGGSRGFSIFSQNGDVIFDSGNNLEHLAIQIGHYPEDRAGKKGIEPECAEVGIFDGIEYIFIGSERGNFVAVYRCAPKEIQFMQALPTGVAPEGLLAIPKRNLFVVSSEEDDASHEGVTATLYIYKLNKEKPPYPTIQSTLLPNENGVSVPIAWTALSGLASSAQDPNIIYAVPDNAIAQSQIYTVDVSKNPALITNVTLLKKDGSPVSYDLEGIATRKDGGFWLASEGNSEENIPNMIVKADADGTVLE</sequence>
<dbReference type="Gene3D" id="2.130.10.10">
    <property type="entry name" value="YVTN repeat-like/Quinoprotein amine dehydrogenase"/>
    <property type="match status" value="1"/>
</dbReference>
<dbReference type="Pfam" id="PF13449">
    <property type="entry name" value="Phytase-like"/>
    <property type="match status" value="1"/>
</dbReference>
<dbReference type="PANTHER" id="PTHR46928">
    <property type="entry name" value="MESENCHYME-SPECIFIC CELL SURFACE GLYCOPROTEIN"/>
    <property type="match status" value="1"/>
</dbReference>
<dbReference type="InterPro" id="IPR052956">
    <property type="entry name" value="Mesenchyme-surface_protein"/>
</dbReference>
<evidence type="ECO:0000313" key="3">
    <source>
        <dbReference type="Proteomes" id="UP000525027"/>
    </source>
</evidence>
<dbReference type="SUPFAM" id="SSF63829">
    <property type="entry name" value="Calcium-dependent phosphotriesterase"/>
    <property type="match status" value="1"/>
</dbReference>
<dbReference type="SUPFAM" id="SSF51004">
    <property type="entry name" value="C-terminal (heme d1) domain of cytochrome cd1-nitrite reductase"/>
    <property type="match status" value="1"/>
</dbReference>